<dbReference type="EMBL" id="CADCTL010000216">
    <property type="protein sequence ID" value="CAA9270336.1"/>
    <property type="molecule type" value="Genomic_DNA"/>
</dbReference>
<proteinExistence type="predicted"/>
<protein>
    <submittedName>
        <fullName evidence="1">Uncharacterized protein</fullName>
    </submittedName>
</protein>
<evidence type="ECO:0000313" key="1">
    <source>
        <dbReference type="EMBL" id="CAA9270336.1"/>
    </source>
</evidence>
<reference evidence="1" key="1">
    <citation type="submission" date="2020-02" db="EMBL/GenBank/DDBJ databases">
        <authorList>
            <person name="Meier V. D."/>
        </authorList>
    </citation>
    <scope>NUCLEOTIDE SEQUENCE</scope>
    <source>
        <strain evidence="1">AVDCRST_MAG04</strain>
    </source>
</reference>
<sequence length="44" mass="4992">MRDWSRPLLGSGVRPVNDRVPTLLAEALVAVPPPFPEQRMIRRP</sequence>
<organism evidence="1">
    <name type="scientific">uncultured Acetobacteraceae bacterium</name>
    <dbReference type="NCBI Taxonomy" id="169975"/>
    <lineage>
        <taxon>Bacteria</taxon>
        <taxon>Pseudomonadati</taxon>
        <taxon>Pseudomonadota</taxon>
        <taxon>Alphaproteobacteria</taxon>
        <taxon>Acetobacterales</taxon>
        <taxon>Acetobacteraceae</taxon>
        <taxon>environmental samples</taxon>
    </lineage>
</organism>
<dbReference type="AlphaFoldDB" id="A0A6J4J977"/>
<accession>A0A6J4J977</accession>
<name>A0A6J4J977_9PROT</name>
<gene>
    <name evidence="1" type="ORF">AVDCRST_MAG04-3066</name>
</gene>